<proteinExistence type="predicted"/>
<evidence type="ECO:0000313" key="8">
    <source>
        <dbReference type="Proteomes" id="UP001158576"/>
    </source>
</evidence>
<dbReference type="EMBL" id="OU015567">
    <property type="protein sequence ID" value="CAG5111093.1"/>
    <property type="molecule type" value="Genomic_DNA"/>
</dbReference>
<evidence type="ECO:0000256" key="3">
    <source>
        <dbReference type="ARBA" id="ARBA00022777"/>
    </source>
</evidence>
<evidence type="ECO:0000256" key="4">
    <source>
        <dbReference type="ARBA" id="ARBA00022840"/>
    </source>
</evidence>
<organism evidence="7 8">
    <name type="scientific">Oikopleura dioica</name>
    <name type="common">Tunicate</name>
    <dbReference type="NCBI Taxonomy" id="34765"/>
    <lineage>
        <taxon>Eukaryota</taxon>
        <taxon>Metazoa</taxon>
        <taxon>Chordata</taxon>
        <taxon>Tunicata</taxon>
        <taxon>Appendicularia</taxon>
        <taxon>Copelata</taxon>
        <taxon>Oikopleuridae</taxon>
        <taxon>Oikopleura</taxon>
    </lineage>
</organism>
<dbReference type="Proteomes" id="UP001158576">
    <property type="component" value="Chromosome 2"/>
</dbReference>
<feature type="domain" description="Protein kinase" evidence="6">
    <location>
        <begin position="1"/>
        <end position="294"/>
    </location>
</feature>
<evidence type="ECO:0000256" key="5">
    <source>
        <dbReference type="SAM" id="Coils"/>
    </source>
</evidence>
<gene>
    <name evidence="7" type="ORF">OKIOD_LOCUS14194</name>
</gene>
<name>A0ABN7T9G3_OIKDI</name>
<dbReference type="PROSITE" id="PS00108">
    <property type="entry name" value="PROTEIN_KINASE_ST"/>
    <property type="match status" value="1"/>
</dbReference>
<dbReference type="Gene3D" id="1.10.510.10">
    <property type="entry name" value="Transferase(Phosphotransferase) domain 1"/>
    <property type="match status" value="1"/>
</dbReference>
<dbReference type="InterPro" id="IPR011009">
    <property type="entry name" value="Kinase-like_dom_sf"/>
</dbReference>
<keyword evidence="2" id="KW-0547">Nucleotide-binding</keyword>
<keyword evidence="4" id="KW-0067">ATP-binding</keyword>
<dbReference type="InterPro" id="IPR008271">
    <property type="entry name" value="Ser/Thr_kinase_AS"/>
</dbReference>
<dbReference type="InterPro" id="IPR000719">
    <property type="entry name" value="Prot_kinase_dom"/>
</dbReference>
<evidence type="ECO:0000313" key="7">
    <source>
        <dbReference type="EMBL" id="CAG5111093.1"/>
    </source>
</evidence>
<feature type="coiled-coil region" evidence="5">
    <location>
        <begin position="318"/>
        <end position="485"/>
    </location>
</feature>
<dbReference type="PANTHER" id="PTHR24348">
    <property type="entry name" value="SERINE/THREONINE-PROTEIN KINASE UNC-51-RELATED"/>
    <property type="match status" value="1"/>
</dbReference>
<protein>
    <submittedName>
        <fullName evidence="7">Oidioi.mRNA.OKI2018_I69.chr2.g5429.t1.cds</fullName>
    </submittedName>
</protein>
<reference evidence="7 8" key="1">
    <citation type="submission" date="2021-04" db="EMBL/GenBank/DDBJ databases">
        <authorList>
            <person name="Bliznina A."/>
        </authorList>
    </citation>
    <scope>NUCLEOTIDE SEQUENCE [LARGE SCALE GENOMIC DNA]</scope>
</reference>
<dbReference type="Pfam" id="PF00069">
    <property type="entry name" value="Pkinase"/>
    <property type="match status" value="1"/>
</dbReference>
<dbReference type="CDD" id="cd14014">
    <property type="entry name" value="STKc_PknB_like"/>
    <property type="match status" value="1"/>
</dbReference>
<keyword evidence="8" id="KW-1185">Reference proteome</keyword>
<evidence type="ECO:0000259" key="6">
    <source>
        <dbReference type="PROSITE" id="PS50011"/>
    </source>
</evidence>
<evidence type="ECO:0000256" key="1">
    <source>
        <dbReference type="ARBA" id="ARBA00022679"/>
    </source>
</evidence>
<accession>A0ABN7T9G3</accession>
<dbReference type="InterPro" id="IPR045269">
    <property type="entry name" value="Atg1-like"/>
</dbReference>
<keyword evidence="3" id="KW-0418">Kinase</keyword>
<evidence type="ECO:0000256" key="2">
    <source>
        <dbReference type="ARBA" id="ARBA00022741"/>
    </source>
</evidence>
<dbReference type="SMART" id="SM00220">
    <property type="entry name" value="S_TKc"/>
    <property type="match status" value="1"/>
</dbReference>
<dbReference type="PROSITE" id="PS50011">
    <property type="entry name" value="PROTEIN_KINASE_DOM"/>
    <property type="match status" value="1"/>
</dbReference>
<keyword evidence="5" id="KW-0175">Coiled coil</keyword>
<dbReference type="PANTHER" id="PTHR24348:SF22">
    <property type="entry name" value="NON-SPECIFIC SERINE_THREONINE PROTEIN KINASE"/>
    <property type="match status" value="1"/>
</dbReference>
<sequence length="636" mass="74151">MSRTLKNGRFASIEDAQFENDRGVTKAIDTESGASVMIKWITVKGPRTIIAAEEEAGILRDLSVESQFIVRFVDFLPKVSPEWWEWNAFSFIVMEFCPEGSLKDWIEARREQGRRTSVKEATLIATQLAMALSFCHSKKIAHLDVKPANVMMMADGCTIKLGDFGISTLLDSVRDTITTKGLQGVVEHTVLYITPEFLRNQVDSKSPRIDVWGFGLVLQELITLEHAFGRHNAQPADDRRIVKNMKRTKRTPFSEILGENNDFTDFEVLIQKCLNPSRESRPDNMMMVKNEEIFAEVVERIENGELPSDIMATPAQIIKKLREENEQKDRQIQMLENIVNKQIRENDKVKQEFDAQRENWEEESAKFKQEINILQRESVASRKRDQEWNQLKFERKNWQKEAEKMRREIQELQKNLKSLLDENDRNQRKIGEMDLQRNRFRIESENQKKENEELKREIQKFGKEKEEREKRKETRVKQLMKLEREIGVKYVNDLYYLAGCYYGDDRSIKHGGPRDGFNKEVLRSVLRLLALGGRVNIKLCTHIDEKAAFEDWELEYRAACKSNGNGRISPKEDANHYLWIKSKENFRFHAVVQQFRGDDGIIKDTKEMTSVPDGGRQLLKIKFVCGSAIRFNIFLL</sequence>
<keyword evidence="1" id="KW-0808">Transferase</keyword>
<dbReference type="SUPFAM" id="SSF56112">
    <property type="entry name" value="Protein kinase-like (PK-like)"/>
    <property type="match status" value="1"/>
</dbReference>